<feature type="compositionally biased region" description="Low complexity" evidence="1">
    <location>
        <begin position="217"/>
        <end position="231"/>
    </location>
</feature>
<evidence type="ECO:0000313" key="3">
    <source>
        <dbReference type="Proteomes" id="UP001209854"/>
    </source>
</evidence>
<evidence type="ECO:0000313" key="2">
    <source>
        <dbReference type="EMBL" id="MCW7555303.1"/>
    </source>
</evidence>
<reference evidence="2 3" key="1">
    <citation type="submission" date="2022-10" db="EMBL/GenBank/DDBJ databases">
        <title>High-quality genome sequences of two octocoral-associated bacteria, Endozoicomonas euniceicola EF212 and Endozoicomonas gorgoniicola PS125.</title>
        <authorList>
            <person name="Chiou Y.-J."/>
            <person name="Chen Y.-H."/>
        </authorList>
    </citation>
    <scope>NUCLEOTIDE SEQUENCE [LARGE SCALE GENOMIC DNA]</scope>
    <source>
        <strain evidence="2 3">PS125</strain>
    </source>
</reference>
<accession>A0ABT3N0Z2</accession>
<feature type="region of interest" description="Disordered" evidence="1">
    <location>
        <begin position="216"/>
        <end position="250"/>
    </location>
</feature>
<dbReference type="EMBL" id="JAPFCC010000001">
    <property type="protein sequence ID" value="MCW7555303.1"/>
    <property type="molecule type" value="Genomic_DNA"/>
</dbReference>
<name>A0ABT3N0Z2_9GAMM</name>
<keyword evidence="3" id="KW-1185">Reference proteome</keyword>
<dbReference type="RefSeq" id="WP_262565071.1">
    <property type="nucleotide sequence ID" value="NZ_JAPFCC010000001.1"/>
</dbReference>
<comment type="caution">
    <text evidence="2">The sequence shown here is derived from an EMBL/GenBank/DDBJ whole genome shotgun (WGS) entry which is preliminary data.</text>
</comment>
<feature type="compositionally biased region" description="Basic and acidic residues" evidence="1">
    <location>
        <begin position="483"/>
        <end position="504"/>
    </location>
</feature>
<evidence type="ECO:0000256" key="1">
    <source>
        <dbReference type="SAM" id="MobiDB-lite"/>
    </source>
</evidence>
<protein>
    <submittedName>
        <fullName evidence="2">Uncharacterized protein</fullName>
    </submittedName>
</protein>
<dbReference type="Proteomes" id="UP001209854">
    <property type="component" value="Unassembled WGS sequence"/>
</dbReference>
<gene>
    <name evidence="2" type="ORF">NX722_22270</name>
</gene>
<feature type="region of interest" description="Disordered" evidence="1">
    <location>
        <begin position="466"/>
        <end position="522"/>
    </location>
</feature>
<organism evidence="2 3">
    <name type="scientific">Endozoicomonas gorgoniicola</name>
    <dbReference type="NCBI Taxonomy" id="1234144"/>
    <lineage>
        <taxon>Bacteria</taxon>
        <taxon>Pseudomonadati</taxon>
        <taxon>Pseudomonadota</taxon>
        <taxon>Gammaproteobacteria</taxon>
        <taxon>Oceanospirillales</taxon>
        <taxon>Endozoicomonadaceae</taxon>
        <taxon>Endozoicomonas</taxon>
    </lineage>
</organism>
<sequence>MLGIPANLIQQAEKLTQKYNDDQVLRLRNGRIVAGQFKGTGPQKFKGMLVRLFWPPTSWKRKYLDTRQAEFEHISKQEERAFAKALAGAISKRTTRPYKAVSSLMVVDVKALLEDSQADREEFDQTVARITDAVTHPSEMVSDPLDGAKKVADMAVDSKKIYRVTQMLQLRSDVTEILSQAGIKKATIERLDKALDDQTVKLALYNVACEYARRAYSPPTSWSSSSPSSSPLEENTPAPRTPSEVQEEDWNRKHKMTDTLHQESFKYQSPADLAVEQMFEQGEQPIDRADIPEGKHKTRKIKELQKINEPWAKRAIELLNSESPEDHKKAVLLERVHQRSKDHAKLQKEKAEAVHQTQTAYWSRSRLKAAKKIEKLEDQGTKDNSHFPQEYRDLAAQRISRPLYYDNVQLPMDEAIEQTITMLKNAYPSLAAKGSAFREQELRKHLKNFLSQRKIEPVEVPFRAFSASTQTGEDELIAAISESPKEDNSLEPERDEPASEKDSDGSTTPSWHPTEPPPLDKE</sequence>
<proteinExistence type="predicted"/>